<evidence type="ECO:0000313" key="3">
    <source>
        <dbReference type="Proteomes" id="UP000030671"/>
    </source>
</evidence>
<reference evidence="2 3" key="1">
    <citation type="journal article" date="2012" name="New Phytol.">
        <title>Insight into trade-off between wood decay and parasitism from the genome of a fungal forest pathogen.</title>
        <authorList>
            <person name="Olson A."/>
            <person name="Aerts A."/>
            <person name="Asiegbu F."/>
            <person name="Belbahri L."/>
            <person name="Bouzid O."/>
            <person name="Broberg A."/>
            <person name="Canback B."/>
            <person name="Coutinho P.M."/>
            <person name="Cullen D."/>
            <person name="Dalman K."/>
            <person name="Deflorio G."/>
            <person name="van Diepen L.T."/>
            <person name="Dunand C."/>
            <person name="Duplessis S."/>
            <person name="Durling M."/>
            <person name="Gonthier P."/>
            <person name="Grimwood J."/>
            <person name="Fossdal C.G."/>
            <person name="Hansson D."/>
            <person name="Henrissat B."/>
            <person name="Hietala A."/>
            <person name="Himmelstrand K."/>
            <person name="Hoffmeister D."/>
            <person name="Hogberg N."/>
            <person name="James T.Y."/>
            <person name="Karlsson M."/>
            <person name="Kohler A."/>
            <person name="Kues U."/>
            <person name="Lee Y.H."/>
            <person name="Lin Y.C."/>
            <person name="Lind M."/>
            <person name="Lindquist E."/>
            <person name="Lombard V."/>
            <person name="Lucas S."/>
            <person name="Lunden K."/>
            <person name="Morin E."/>
            <person name="Murat C."/>
            <person name="Park J."/>
            <person name="Raffaello T."/>
            <person name="Rouze P."/>
            <person name="Salamov A."/>
            <person name="Schmutz J."/>
            <person name="Solheim H."/>
            <person name="Stahlberg J."/>
            <person name="Velez H."/>
            <person name="de Vries R.P."/>
            <person name="Wiebenga A."/>
            <person name="Woodward S."/>
            <person name="Yakovlev I."/>
            <person name="Garbelotto M."/>
            <person name="Martin F."/>
            <person name="Grigoriev I.V."/>
            <person name="Stenlid J."/>
        </authorList>
    </citation>
    <scope>NUCLEOTIDE SEQUENCE [LARGE SCALE GENOMIC DNA]</scope>
    <source>
        <strain evidence="2 3">TC 32-1</strain>
    </source>
</reference>
<evidence type="ECO:0000313" key="2">
    <source>
        <dbReference type="EMBL" id="ETW81594.1"/>
    </source>
</evidence>
<feature type="compositionally biased region" description="Low complexity" evidence="1">
    <location>
        <begin position="93"/>
        <end position="102"/>
    </location>
</feature>
<dbReference type="GeneID" id="20666036"/>
<dbReference type="EMBL" id="KI925458">
    <property type="protein sequence ID" value="ETW81594.1"/>
    <property type="molecule type" value="Genomic_DNA"/>
</dbReference>
<protein>
    <submittedName>
        <fullName evidence="2">Uncharacterized protein</fullName>
    </submittedName>
</protein>
<keyword evidence="3" id="KW-1185">Reference proteome</keyword>
<sequence length="145" mass="15290">MDDVARESLPNTLPIQPLSRKRKAAPDDSEVNNPSASSPQLSSPDARPGKLVDPCTAAPRLSLETSPRSPPRSWFTPASSAGNTPLPSPSISPPTSAIASSPDTDTDAPPRPKRPRIDIAPPSAADSRRPSSRRAQDLITALQSQ</sequence>
<name>W4K763_HETIT</name>
<organism evidence="2 3">
    <name type="scientific">Heterobasidion irregulare (strain TC 32-1)</name>
    <dbReference type="NCBI Taxonomy" id="747525"/>
    <lineage>
        <taxon>Eukaryota</taxon>
        <taxon>Fungi</taxon>
        <taxon>Dikarya</taxon>
        <taxon>Basidiomycota</taxon>
        <taxon>Agaricomycotina</taxon>
        <taxon>Agaricomycetes</taxon>
        <taxon>Russulales</taxon>
        <taxon>Bondarzewiaceae</taxon>
        <taxon>Heterobasidion</taxon>
        <taxon>Heterobasidion annosum species complex</taxon>
    </lineage>
</organism>
<dbReference type="Proteomes" id="UP000030671">
    <property type="component" value="Unassembled WGS sequence"/>
</dbReference>
<dbReference type="InParanoid" id="W4K763"/>
<feature type="compositionally biased region" description="Polar residues" evidence="1">
    <location>
        <begin position="31"/>
        <end position="43"/>
    </location>
</feature>
<gene>
    <name evidence="2" type="ORF">HETIRDRAFT_104914</name>
</gene>
<evidence type="ECO:0000256" key="1">
    <source>
        <dbReference type="SAM" id="MobiDB-lite"/>
    </source>
</evidence>
<accession>W4K763</accession>
<dbReference type="AlphaFoldDB" id="W4K763"/>
<feature type="non-terminal residue" evidence="2">
    <location>
        <position position="145"/>
    </location>
</feature>
<dbReference type="RefSeq" id="XP_009546225.1">
    <property type="nucleotide sequence ID" value="XM_009547930.1"/>
</dbReference>
<feature type="region of interest" description="Disordered" evidence="1">
    <location>
        <begin position="1"/>
        <end position="145"/>
    </location>
</feature>
<dbReference type="KEGG" id="hir:HETIRDRAFT_104914"/>
<proteinExistence type="predicted"/>
<dbReference type="HOGENOM" id="CLU_1791462_0_0_1"/>